<evidence type="ECO:0000256" key="1">
    <source>
        <dbReference type="SAM" id="MobiDB-lite"/>
    </source>
</evidence>
<organism evidence="2 3">
    <name type="scientific">Lactobacillus crispatus</name>
    <dbReference type="NCBI Taxonomy" id="47770"/>
    <lineage>
        <taxon>Bacteria</taxon>
        <taxon>Bacillati</taxon>
        <taxon>Bacillota</taxon>
        <taxon>Bacilli</taxon>
        <taxon>Lactobacillales</taxon>
        <taxon>Lactobacillaceae</taxon>
        <taxon>Lactobacillus</taxon>
    </lineage>
</organism>
<dbReference type="AlphaFoldDB" id="A0AB37DDM0"/>
<protein>
    <submittedName>
        <fullName evidence="2">Transcriptional regulator</fullName>
    </submittedName>
</protein>
<name>A0AB37DDM0_9LACO</name>
<feature type="region of interest" description="Disordered" evidence="1">
    <location>
        <begin position="268"/>
        <end position="316"/>
    </location>
</feature>
<feature type="compositionally biased region" description="Polar residues" evidence="1">
    <location>
        <begin position="271"/>
        <end position="313"/>
    </location>
</feature>
<evidence type="ECO:0000313" key="2">
    <source>
        <dbReference type="EMBL" id="QHQ67297.1"/>
    </source>
</evidence>
<proteinExistence type="predicted"/>
<dbReference type="Proteomes" id="UP000464915">
    <property type="component" value="Chromosome"/>
</dbReference>
<dbReference type="PANTHER" id="PTHR30595">
    <property type="entry name" value="GLPR-RELATED TRANSCRIPTIONAL REPRESSOR"/>
    <property type="match status" value="1"/>
</dbReference>
<gene>
    <name evidence="2" type="ORF">GSR61_00985</name>
</gene>
<reference evidence="2 3" key="1">
    <citation type="submission" date="2019-12" db="EMBL/GenBank/DDBJ databases">
        <title>Complete Genome Sequences of Lactobacillus strains, C25 and P38, Isolated from Chicken Cecum.</title>
        <authorList>
            <person name="Hassan H.M."/>
            <person name="Mendoza M."/>
            <person name="Rezvani M."/>
            <person name="Koci M.D."/>
            <person name="Dickey A.N."/>
            <person name="Scholl E.H."/>
        </authorList>
    </citation>
    <scope>NUCLEOTIDE SEQUENCE [LARGE SCALE GENOMIC DNA]</scope>
    <source>
        <strain evidence="2 3">C25</strain>
    </source>
</reference>
<accession>A0AB37DDM0</accession>
<dbReference type="EMBL" id="CP047142">
    <property type="protein sequence ID" value="QHQ67297.1"/>
    <property type="molecule type" value="Genomic_DNA"/>
</dbReference>
<dbReference type="RefSeq" id="WP_065990985.1">
    <property type="nucleotide sequence ID" value="NZ_CP047142.1"/>
</dbReference>
<sequence>MRHGDRSEKATPIEQNNLLLKGMNKTFDALPTSYKLPDVSFTLLAATFKKETGEDFDISRDLISMGFVTPNNIVTNAGLLLCDQGYLRQSKIVCTRWKGIEKGSVDGDALDDEEFTDASLITLLSNAEAFIRTNSKNPWTIRGMRREENSDYPFKAVREVLVNALIHRDYQIQGSEVHVDMFDDRMEIVSPGGMINGSRIQDLNLKHVPSMRRNEIISDIFGRLHYMDRRGSGIQRILSAYTDFVEQPIFYSDDTVFLATLPNRGIATPKSPLQSEKSPLQSEKSPLQSEKSPLQSEKSPLQSEKSPLQSGKSPLQGEENNIIKKWKEKGIDKIFREQTIEKLLEFYMRYSSEYSFNRNLLANFLEIAPNSASKIIQKCREIGIMRMEKRGVYFFTDLG</sequence>
<dbReference type="Gene3D" id="3.30.565.60">
    <property type="match status" value="1"/>
</dbReference>
<dbReference type="Pfam" id="PF13749">
    <property type="entry name" value="HATPase_c_4"/>
    <property type="match status" value="1"/>
</dbReference>
<dbReference type="InterPro" id="IPR038475">
    <property type="entry name" value="RecG_C_sf"/>
</dbReference>
<dbReference type="PANTHER" id="PTHR30595:SF6">
    <property type="entry name" value="SCHLAFEN ALBA-2 DOMAIN-CONTAINING PROTEIN"/>
    <property type="match status" value="1"/>
</dbReference>
<evidence type="ECO:0000313" key="3">
    <source>
        <dbReference type="Proteomes" id="UP000464915"/>
    </source>
</evidence>